<evidence type="ECO:0000256" key="1">
    <source>
        <dbReference type="SAM" id="MobiDB-lite"/>
    </source>
</evidence>
<gene>
    <name evidence="3" type="ORF">EJB05_41354</name>
</gene>
<dbReference type="EMBL" id="RWGY01000039">
    <property type="protein sequence ID" value="TVU07973.1"/>
    <property type="molecule type" value="Genomic_DNA"/>
</dbReference>
<feature type="transmembrane region" description="Helical" evidence="2">
    <location>
        <begin position="63"/>
        <end position="81"/>
    </location>
</feature>
<proteinExistence type="predicted"/>
<dbReference type="Gramene" id="TVU07973">
    <property type="protein sequence ID" value="TVU07973"/>
    <property type="gene ID" value="EJB05_41354"/>
</dbReference>
<dbReference type="AlphaFoldDB" id="A0A5J9T9F7"/>
<comment type="caution">
    <text evidence="3">The sequence shown here is derived from an EMBL/GenBank/DDBJ whole genome shotgun (WGS) entry which is preliminary data.</text>
</comment>
<name>A0A5J9T9F7_9POAL</name>
<feature type="transmembrane region" description="Helical" evidence="2">
    <location>
        <begin position="381"/>
        <end position="402"/>
    </location>
</feature>
<keyword evidence="2" id="KW-0812">Transmembrane</keyword>
<keyword evidence="2" id="KW-0472">Membrane</keyword>
<feature type="region of interest" description="Disordered" evidence="1">
    <location>
        <begin position="12"/>
        <end position="32"/>
    </location>
</feature>
<feature type="non-terminal residue" evidence="3">
    <location>
        <position position="510"/>
    </location>
</feature>
<reference evidence="3 4" key="1">
    <citation type="journal article" date="2019" name="Sci. Rep.">
        <title>A high-quality genome of Eragrostis curvula grass provides insights into Poaceae evolution and supports new strategies to enhance forage quality.</title>
        <authorList>
            <person name="Carballo J."/>
            <person name="Santos B.A.C.M."/>
            <person name="Zappacosta D."/>
            <person name="Garbus I."/>
            <person name="Selva J.P."/>
            <person name="Gallo C.A."/>
            <person name="Diaz A."/>
            <person name="Albertini E."/>
            <person name="Caccamo M."/>
            <person name="Echenique V."/>
        </authorList>
    </citation>
    <scope>NUCLEOTIDE SEQUENCE [LARGE SCALE GENOMIC DNA]</scope>
    <source>
        <strain evidence="4">cv. Victoria</strain>
        <tissue evidence="3">Leaf</tissue>
    </source>
</reference>
<feature type="transmembrane region" description="Helical" evidence="2">
    <location>
        <begin position="93"/>
        <end position="114"/>
    </location>
</feature>
<feature type="transmembrane region" description="Helical" evidence="2">
    <location>
        <begin position="414"/>
        <end position="441"/>
    </location>
</feature>
<evidence type="ECO:0000313" key="4">
    <source>
        <dbReference type="Proteomes" id="UP000324897"/>
    </source>
</evidence>
<feature type="transmembrane region" description="Helical" evidence="2">
    <location>
        <begin position="159"/>
        <end position="183"/>
    </location>
</feature>
<feature type="transmembrane region" description="Helical" evidence="2">
    <location>
        <begin position="303"/>
        <end position="323"/>
    </location>
</feature>
<dbReference type="Proteomes" id="UP000324897">
    <property type="component" value="Chromosome 3"/>
</dbReference>
<organism evidence="3 4">
    <name type="scientific">Eragrostis curvula</name>
    <name type="common">weeping love grass</name>
    <dbReference type="NCBI Taxonomy" id="38414"/>
    <lineage>
        <taxon>Eukaryota</taxon>
        <taxon>Viridiplantae</taxon>
        <taxon>Streptophyta</taxon>
        <taxon>Embryophyta</taxon>
        <taxon>Tracheophyta</taxon>
        <taxon>Spermatophyta</taxon>
        <taxon>Magnoliopsida</taxon>
        <taxon>Liliopsida</taxon>
        <taxon>Poales</taxon>
        <taxon>Poaceae</taxon>
        <taxon>PACMAD clade</taxon>
        <taxon>Chloridoideae</taxon>
        <taxon>Eragrostideae</taxon>
        <taxon>Eragrostidinae</taxon>
        <taxon>Eragrostis</taxon>
    </lineage>
</organism>
<dbReference type="OrthoDB" id="666588at2759"/>
<keyword evidence="2" id="KW-1133">Transmembrane helix</keyword>
<feature type="transmembrane region" description="Helical" evidence="2">
    <location>
        <begin position="357"/>
        <end position="375"/>
    </location>
</feature>
<protein>
    <submittedName>
        <fullName evidence="3">Uncharacterized protein</fullName>
    </submittedName>
</protein>
<keyword evidence="4" id="KW-1185">Reference proteome</keyword>
<feature type="transmembrane region" description="Helical" evidence="2">
    <location>
        <begin position="239"/>
        <end position="256"/>
    </location>
</feature>
<evidence type="ECO:0000256" key="2">
    <source>
        <dbReference type="SAM" id="Phobius"/>
    </source>
</evidence>
<feature type="transmembrane region" description="Helical" evidence="2">
    <location>
        <begin position="276"/>
        <end position="297"/>
    </location>
</feature>
<sequence>MAGEEVCVVPVETTGGGSLPPLEAKNSGAPPTTTENALAQAEEGIVGERIPRRTAKAQENMEFGAGIAGFGASMMVAWFFLSPENRGAHNLCYIIPMLLSFSCFAVGVSLMLLSMNILELPEKNVDDVLEVASKCLSFLCSIFPVVTLLSPLVLSGYKFYRYIGLTLLVMVTAPVVFLRWYIGRKADEGDEHAAENEQEAQLEAAFKFISAISNSASGGLVALVVNYNVTGGSGRTKGATLLAIFFIFTTAIWGLLSMEIRMKVLKIKSKKLRGFIIQAMCLAIIFMLFSLACAVFAEGFAIVEFYVFAAFTPWVFASAAYLFHRDCVNPARIPRDNCANVSLEIHLNCKADRGIKITMWSFMAIIGIFGGFLHGHDKIESLKACIVLLESAFMSGLALTILTIRPDADNASLGVAITILDWTGAATFVASIFAVIVAMAICMRCFAVNVAAIAARDLRPVVVRAWPGHAPNNNDREAALWESRNESQDATHLQVAMLTAYGRRIELCSQ</sequence>
<feature type="transmembrane region" description="Helical" evidence="2">
    <location>
        <begin position="135"/>
        <end position="153"/>
    </location>
</feature>
<accession>A0A5J9T9F7</accession>
<evidence type="ECO:0000313" key="3">
    <source>
        <dbReference type="EMBL" id="TVU07973.1"/>
    </source>
</evidence>